<dbReference type="PANTHER" id="PTHR43272:SF52">
    <property type="entry name" value="AMP-DEPENDENT SYNTHETASE_LIGASE DOMAIN-CONTAINING PROTEIN"/>
    <property type="match status" value="1"/>
</dbReference>
<accession>A0A9D9EF87</accession>
<dbReference type="InterPro" id="IPR045851">
    <property type="entry name" value="AMP-bd_C_sf"/>
</dbReference>
<dbReference type="Gene3D" id="3.30.300.30">
    <property type="match status" value="1"/>
</dbReference>
<dbReference type="InterPro" id="IPR000873">
    <property type="entry name" value="AMP-dep_synth/lig_dom"/>
</dbReference>
<comment type="caution">
    <text evidence="3">The sequence shown here is derived from an EMBL/GenBank/DDBJ whole genome shotgun (WGS) entry which is preliminary data.</text>
</comment>
<dbReference type="EMBL" id="JADIMU010000064">
    <property type="protein sequence ID" value="MBO8443919.1"/>
    <property type="molecule type" value="Genomic_DNA"/>
</dbReference>
<comment type="catalytic activity">
    <reaction evidence="1">
        <text>a long-chain fatty acid + ATP + CoA = a long-chain fatty acyl-CoA + AMP + diphosphate</text>
        <dbReference type="Rhea" id="RHEA:15421"/>
        <dbReference type="ChEBI" id="CHEBI:30616"/>
        <dbReference type="ChEBI" id="CHEBI:33019"/>
        <dbReference type="ChEBI" id="CHEBI:57287"/>
        <dbReference type="ChEBI" id="CHEBI:57560"/>
        <dbReference type="ChEBI" id="CHEBI:83139"/>
        <dbReference type="ChEBI" id="CHEBI:456215"/>
        <dbReference type="EC" id="6.2.1.3"/>
    </reaction>
    <physiologicalReaction direction="left-to-right" evidence="1">
        <dbReference type="Rhea" id="RHEA:15422"/>
    </physiologicalReaction>
</comment>
<dbReference type="AlphaFoldDB" id="A0A9D9EF87"/>
<dbReference type="SUPFAM" id="SSF56801">
    <property type="entry name" value="Acetyl-CoA synthetase-like"/>
    <property type="match status" value="1"/>
</dbReference>
<dbReference type="Pfam" id="PF23562">
    <property type="entry name" value="AMP-binding_C_3"/>
    <property type="match status" value="1"/>
</dbReference>
<sequence>MAELSQYKGRFFQGEWPTIYQMFTISLSHFPDRDCFVVFEPERRALTYRQVDSYIRKAASELACQGVKRGDKVVINGKNSIQWAIAYMAINYLGCVIVPIDNQTHIDKVCRLAAFADSVYLIADFDVITKIPADDPWFKSLRGYMTLKGHIDGHKNIMEVEPETIVPSSSDNCEDLAAILFTSGTTGNEKGAMLTNKNIVSDVYAAANDMNVNENDILYALLPLHHSYACTTVLLETLKHGASCVFGHGIVVSRMLNDMKQGKVTIFMGIPLLYNKLLAGIMKQIRAKGKLTYAVVRTAMSINGFFRTHFHKTPFRSFFRKKILSQVGMDHNNILICGAGPLAPEVCKMYQQFGLDFLQGYGLTETAPVLTLNPVKKFKVESIGKALAMMDIIIAEPNEEGVGEIRVKGPNVTPGYYKDPENTKALFDENGYLKTGDLAIKDSDGYFILKGRAKNIIVTEGGKNVYPEEIEDMFQTCENIEQILIRGYQQKKDVPCEAIEAVIYPNMDHYKGSSPEAMKKDIEDTVTQVNRNLVGYKKIEKVTILDKPMDMTTTKKIKRNTVAK</sequence>
<name>A0A9D9EF87_9SPIR</name>
<dbReference type="Pfam" id="PF00501">
    <property type="entry name" value="AMP-binding"/>
    <property type="match status" value="1"/>
</dbReference>
<reference evidence="3" key="2">
    <citation type="journal article" date="2021" name="PeerJ">
        <title>Extensive microbial diversity within the chicken gut microbiome revealed by metagenomics and culture.</title>
        <authorList>
            <person name="Gilroy R."/>
            <person name="Ravi A."/>
            <person name="Getino M."/>
            <person name="Pursley I."/>
            <person name="Horton D.L."/>
            <person name="Alikhan N.F."/>
            <person name="Baker D."/>
            <person name="Gharbi K."/>
            <person name="Hall N."/>
            <person name="Watson M."/>
            <person name="Adriaenssens E.M."/>
            <person name="Foster-Nyarko E."/>
            <person name="Jarju S."/>
            <person name="Secka A."/>
            <person name="Antonio M."/>
            <person name="Oren A."/>
            <person name="Chaudhuri R.R."/>
            <person name="La Ragione R."/>
            <person name="Hildebrand F."/>
            <person name="Pallen M.J."/>
        </authorList>
    </citation>
    <scope>NUCLEOTIDE SEQUENCE</scope>
    <source>
        <strain evidence="3">11167</strain>
    </source>
</reference>
<evidence type="ECO:0000259" key="2">
    <source>
        <dbReference type="Pfam" id="PF00501"/>
    </source>
</evidence>
<gene>
    <name evidence="3" type="ORF">IAC42_09240</name>
</gene>
<evidence type="ECO:0000313" key="3">
    <source>
        <dbReference type="EMBL" id="MBO8443919.1"/>
    </source>
</evidence>
<dbReference type="GO" id="GO:0016020">
    <property type="term" value="C:membrane"/>
    <property type="evidence" value="ECO:0007669"/>
    <property type="project" value="TreeGrafter"/>
</dbReference>
<feature type="domain" description="AMP-dependent synthetase/ligase" evidence="2">
    <location>
        <begin position="28"/>
        <end position="417"/>
    </location>
</feature>
<reference evidence="3" key="1">
    <citation type="submission" date="2020-10" db="EMBL/GenBank/DDBJ databases">
        <authorList>
            <person name="Gilroy R."/>
        </authorList>
    </citation>
    <scope>NUCLEOTIDE SEQUENCE</scope>
    <source>
        <strain evidence="3">11167</strain>
    </source>
</reference>
<dbReference type="InterPro" id="IPR042099">
    <property type="entry name" value="ANL_N_sf"/>
</dbReference>
<dbReference type="PANTHER" id="PTHR43272">
    <property type="entry name" value="LONG-CHAIN-FATTY-ACID--COA LIGASE"/>
    <property type="match status" value="1"/>
</dbReference>
<protein>
    <submittedName>
        <fullName evidence="3">AMP-binding protein</fullName>
    </submittedName>
</protein>
<proteinExistence type="predicted"/>
<evidence type="ECO:0000313" key="4">
    <source>
        <dbReference type="Proteomes" id="UP000823633"/>
    </source>
</evidence>
<organism evidence="3 4">
    <name type="scientific">Candidatus Aphodenecus pullistercoris</name>
    <dbReference type="NCBI Taxonomy" id="2840669"/>
    <lineage>
        <taxon>Bacteria</taxon>
        <taxon>Pseudomonadati</taxon>
        <taxon>Spirochaetota</taxon>
        <taxon>Spirochaetia</taxon>
        <taxon>Spirochaetales</taxon>
        <taxon>Candidatus Aphodenecus</taxon>
    </lineage>
</organism>
<evidence type="ECO:0000256" key="1">
    <source>
        <dbReference type="ARBA" id="ARBA00024484"/>
    </source>
</evidence>
<dbReference type="Gene3D" id="3.40.50.12780">
    <property type="entry name" value="N-terminal domain of ligase-like"/>
    <property type="match status" value="1"/>
</dbReference>
<dbReference type="Proteomes" id="UP000823633">
    <property type="component" value="Unassembled WGS sequence"/>
</dbReference>
<dbReference type="GO" id="GO:0004467">
    <property type="term" value="F:long-chain fatty acid-CoA ligase activity"/>
    <property type="evidence" value="ECO:0007669"/>
    <property type="project" value="UniProtKB-EC"/>
</dbReference>